<feature type="transmembrane region" description="Helical" evidence="8">
    <location>
        <begin position="165"/>
        <end position="194"/>
    </location>
</feature>
<evidence type="ECO:0000256" key="1">
    <source>
        <dbReference type="ARBA" id="ARBA00004651"/>
    </source>
</evidence>
<evidence type="ECO:0000313" key="9">
    <source>
        <dbReference type="EMBL" id="EGK01575.1"/>
    </source>
</evidence>
<dbReference type="HOGENOM" id="CLU_048232_0_0_10"/>
<feature type="transmembrane region" description="Helical" evidence="8">
    <location>
        <begin position="136"/>
        <end position="153"/>
    </location>
</feature>
<accession>F5IYE0</accession>
<feature type="transmembrane region" description="Helical" evidence="8">
    <location>
        <begin position="206"/>
        <end position="223"/>
    </location>
</feature>
<feature type="transmembrane region" description="Helical" evidence="8">
    <location>
        <begin position="412"/>
        <end position="432"/>
    </location>
</feature>
<comment type="caution">
    <text evidence="9">The sequence shown here is derived from an EMBL/GenBank/DDBJ whole genome shotgun (WGS) entry which is preliminary data.</text>
</comment>
<keyword evidence="10" id="KW-1185">Reference proteome</keyword>
<evidence type="ECO:0000256" key="3">
    <source>
        <dbReference type="ARBA" id="ARBA00022676"/>
    </source>
</evidence>
<evidence type="ECO:0000256" key="2">
    <source>
        <dbReference type="ARBA" id="ARBA00022475"/>
    </source>
</evidence>
<keyword evidence="2" id="KW-1003">Cell membrane</keyword>
<dbReference type="GO" id="GO:0009103">
    <property type="term" value="P:lipopolysaccharide biosynthetic process"/>
    <property type="evidence" value="ECO:0007669"/>
    <property type="project" value="UniProtKB-ARBA"/>
</dbReference>
<keyword evidence="3" id="KW-0328">Glycosyltransferase</keyword>
<feature type="transmembrane region" description="Helical" evidence="8">
    <location>
        <begin position="388"/>
        <end position="406"/>
    </location>
</feature>
<organism evidence="9 10">
    <name type="scientific">Dysgonomonas gadei ATCC BAA-286</name>
    <dbReference type="NCBI Taxonomy" id="742766"/>
    <lineage>
        <taxon>Bacteria</taxon>
        <taxon>Pseudomonadati</taxon>
        <taxon>Bacteroidota</taxon>
        <taxon>Bacteroidia</taxon>
        <taxon>Bacteroidales</taxon>
        <taxon>Dysgonomonadaceae</taxon>
        <taxon>Dysgonomonas</taxon>
    </lineage>
</organism>
<dbReference type="GO" id="GO:0005886">
    <property type="term" value="C:plasma membrane"/>
    <property type="evidence" value="ECO:0007669"/>
    <property type="project" value="UniProtKB-SubCell"/>
</dbReference>
<feature type="transmembrane region" description="Helical" evidence="8">
    <location>
        <begin position="358"/>
        <end position="376"/>
    </location>
</feature>
<dbReference type="RefSeq" id="WP_006799636.1">
    <property type="nucleotide sequence ID" value="NZ_GL891983.1"/>
</dbReference>
<dbReference type="PANTHER" id="PTHR33908">
    <property type="entry name" value="MANNOSYLTRANSFERASE YKCB-RELATED"/>
    <property type="match status" value="1"/>
</dbReference>
<protein>
    <submittedName>
        <fullName evidence="9">Uncharacterized protein</fullName>
    </submittedName>
</protein>
<dbReference type="AlphaFoldDB" id="F5IYE0"/>
<evidence type="ECO:0000313" key="10">
    <source>
        <dbReference type="Proteomes" id="UP000004913"/>
    </source>
</evidence>
<dbReference type="InterPro" id="IPR050297">
    <property type="entry name" value="LipidA_mod_glycosyltrf_83"/>
</dbReference>
<comment type="subcellular location">
    <subcellularLocation>
        <location evidence="1">Cell membrane</location>
        <topology evidence="1">Multi-pass membrane protein</topology>
    </subcellularLocation>
</comment>
<sequence length="442" mass="51273">MESTTKIWLWCINHPVKTIVIVAVFVRLLIAILYGHITLYPDSEDYKVLAERILSLNLAGYEGERPPGYPLLLCFSGLSDLVTVIFQLVMGVCTLVAGYKTLLLMDVEKRIALVMTLFGTTYLPSVFFEFAILTETFILLVVTLIFYVFFSIIKDKESSSKNYLWLSLLCGYLVLIKMFYVYLAILLFIILVLHNHSSLKIITRKYALTLLIPLFVFLGWSYVNKLNTGLFVSSTFYGFNIAQNCVWFADNTTEEYREIGNVYVRYRYENPKDKEIAMTIWEAYPELKARTGLSFPDLSKKMYDYSIATIKKNPGLYLEQVLVSWRDFWKTSLYWEVYSFSVPESHIVVMYVCYTGRIVLQLVKILFVLLIPYNIVVAIRRRKLTPEAIISLIILFASLLQAFATYGTNSRFSYPFEILMVTSVLLNALQYYRYRLKRKTAP</sequence>
<evidence type="ECO:0000256" key="8">
    <source>
        <dbReference type="SAM" id="Phobius"/>
    </source>
</evidence>
<evidence type="ECO:0000256" key="4">
    <source>
        <dbReference type="ARBA" id="ARBA00022679"/>
    </source>
</evidence>
<evidence type="ECO:0000256" key="5">
    <source>
        <dbReference type="ARBA" id="ARBA00022692"/>
    </source>
</evidence>
<gene>
    <name evidence="9" type="ORF">HMPREF9455_02107</name>
</gene>
<dbReference type="EMBL" id="ADLV01000025">
    <property type="protein sequence ID" value="EGK01575.1"/>
    <property type="molecule type" value="Genomic_DNA"/>
</dbReference>
<dbReference type="STRING" id="742766.HMPREF9455_02107"/>
<keyword evidence="4" id="KW-0808">Transferase</keyword>
<dbReference type="eggNOG" id="ENOG502ZAF6">
    <property type="taxonomic scope" value="Bacteria"/>
</dbReference>
<name>F5IYE0_9BACT</name>
<feature type="transmembrane region" description="Helical" evidence="8">
    <location>
        <begin position="81"/>
        <end position="99"/>
    </location>
</feature>
<dbReference type="PANTHER" id="PTHR33908:SF11">
    <property type="entry name" value="MEMBRANE PROTEIN"/>
    <property type="match status" value="1"/>
</dbReference>
<keyword evidence="7 8" id="KW-0472">Membrane</keyword>
<dbReference type="GO" id="GO:0016763">
    <property type="term" value="F:pentosyltransferase activity"/>
    <property type="evidence" value="ECO:0007669"/>
    <property type="project" value="TreeGrafter"/>
</dbReference>
<feature type="transmembrane region" description="Helical" evidence="8">
    <location>
        <begin position="16"/>
        <end position="37"/>
    </location>
</feature>
<keyword evidence="6 8" id="KW-1133">Transmembrane helix</keyword>
<evidence type="ECO:0000256" key="7">
    <source>
        <dbReference type="ARBA" id="ARBA00023136"/>
    </source>
</evidence>
<reference evidence="9 10" key="1">
    <citation type="submission" date="2011-04" db="EMBL/GenBank/DDBJ databases">
        <title>The Genome Sequence of Dysgonomonas gadei ATCC BAA-286.</title>
        <authorList>
            <consortium name="The Broad Institute Genome Sequencing Platform"/>
            <person name="Earl A."/>
            <person name="Ward D."/>
            <person name="Feldgarden M."/>
            <person name="Gevers D."/>
            <person name="Pudlo N."/>
            <person name="Martens E."/>
            <person name="Allen-Vercoe E."/>
            <person name="Young S.K."/>
            <person name="Zeng Q."/>
            <person name="Gargeya S."/>
            <person name="Fitzgerald M."/>
            <person name="Haas B."/>
            <person name="Abouelleil A."/>
            <person name="Alvarado L."/>
            <person name="Arachchi H.M."/>
            <person name="Berlin A."/>
            <person name="Brown A."/>
            <person name="Chapman S.B."/>
            <person name="Chen Z."/>
            <person name="Dunbar C."/>
            <person name="Freedman E."/>
            <person name="Gearin G."/>
            <person name="Gellesch M."/>
            <person name="Goldberg J."/>
            <person name="Griggs A."/>
            <person name="Gujja S."/>
            <person name="Heiman D."/>
            <person name="Howarth C."/>
            <person name="Larson L."/>
            <person name="Lui A."/>
            <person name="MacDonald P.J.P."/>
            <person name="Mehta T."/>
            <person name="Montmayeur A."/>
            <person name="Murphy C."/>
            <person name="Neiman D."/>
            <person name="Pearson M."/>
            <person name="Priest M."/>
            <person name="Roberts A."/>
            <person name="Saif S."/>
            <person name="Shea T."/>
            <person name="Shenoy N."/>
            <person name="Sisk P."/>
            <person name="Stolte C."/>
            <person name="Sykes S."/>
            <person name="Yandava C."/>
            <person name="Wortman J."/>
            <person name="Nusbaum C."/>
            <person name="Birren B."/>
        </authorList>
    </citation>
    <scope>NUCLEOTIDE SEQUENCE [LARGE SCALE GENOMIC DNA]</scope>
    <source>
        <strain evidence="9 10">ATCC BAA-286</strain>
    </source>
</reference>
<proteinExistence type="predicted"/>
<dbReference type="Proteomes" id="UP000004913">
    <property type="component" value="Unassembled WGS sequence"/>
</dbReference>
<keyword evidence="5 8" id="KW-0812">Transmembrane</keyword>
<evidence type="ECO:0000256" key="6">
    <source>
        <dbReference type="ARBA" id="ARBA00022989"/>
    </source>
</evidence>